<protein>
    <submittedName>
        <fullName evidence="1">Uncharacterized protein</fullName>
    </submittedName>
</protein>
<comment type="caution">
    <text evidence="1">The sequence shown here is derived from an EMBL/GenBank/DDBJ whole genome shotgun (WGS) entry which is preliminary data.</text>
</comment>
<accession>A0ABV2ASY4</accession>
<name>A0ABV2ASY4_9EUKA</name>
<evidence type="ECO:0000313" key="1">
    <source>
        <dbReference type="EMBL" id="MES1922589.1"/>
    </source>
</evidence>
<sequence length="98" mass="10761">MKTIVTIKPLNSRFSNNWALCCSEGSISESLSVLKKGSSSEFLDFSSEMPSCDKLAASHAETMSFGNGRNSGVKKLLFGLEKGPVRNCRCPLAFFYNR</sequence>
<dbReference type="Proteomes" id="UP001439008">
    <property type="component" value="Unassembled WGS sequence"/>
</dbReference>
<reference evidence="1 2" key="1">
    <citation type="journal article" date="2024" name="BMC Biol.">
        <title>Comparative genomics of Ascetosporea gives new insight into the evolutionary basis for animal parasitism in Rhizaria.</title>
        <authorList>
            <person name="Hiltunen Thoren M."/>
            <person name="Onut-Brannstrom I."/>
            <person name="Alfjorden A."/>
            <person name="Peckova H."/>
            <person name="Swords F."/>
            <person name="Hooper C."/>
            <person name="Holzer A.S."/>
            <person name="Bass D."/>
            <person name="Burki F."/>
        </authorList>
    </citation>
    <scope>NUCLEOTIDE SEQUENCE [LARGE SCALE GENOMIC DNA]</scope>
    <source>
        <strain evidence="1">20-A016</strain>
    </source>
</reference>
<proteinExistence type="predicted"/>
<evidence type="ECO:0000313" key="2">
    <source>
        <dbReference type="Proteomes" id="UP001439008"/>
    </source>
</evidence>
<gene>
    <name evidence="1" type="ORF">MHBO_004103</name>
</gene>
<dbReference type="EMBL" id="JBDODL010003155">
    <property type="protein sequence ID" value="MES1922589.1"/>
    <property type="molecule type" value="Genomic_DNA"/>
</dbReference>
<keyword evidence="2" id="KW-1185">Reference proteome</keyword>
<organism evidence="1 2">
    <name type="scientific">Bonamia ostreae</name>
    <dbReference type="NCBI Taxonomy" id="126728"/>
    <lineage>
        <taxon>Eukaryota</taxon>
        <taxon>Sar</taxon>
        <taxon>Rhizaria</taxon>
        <taxon>Endomyxa</taxon>
        <taxon>Ascetosporea</taxon>
        <taxon>Haplosporida</taxon>
        <taxon>Bonamia</taxon>
    </lineage>
</organism>